<dbReference type="InterPro" id="IPR035328">
    <property type="entry name" value="DUF3048_C"/>
</dbReference>
<comment type="caution">
    <text evidence="5">The sequence shown here is derived from an EMBL/GenBank/DDBJ whole genome shotgun (WGS) entry which is preliminary data.</text>
</comment>
<feature type="domain" description="DUF3048" evidence="3">
    <location>
        <begin position="75"/>
        <end position="199"/>
    </location>
</feature>
<feature type="chain" id="PRO_5042869232" evidence="2">
    <location>
        <begin position="43"/>
        <end position="353"/>
    </location>
</feature>
<evidence type="ECO:0000313" key="6">
    <source>
        <dbReference type="Proteomes" id="UP000297403"/>
    </source>
</evidence>
<feature type="signal peptide" evidence="2">
    <location>
        <begin position="1"/>
        <end position="42"/>
    </location>
</feature>
<dbReference type="Pfam" id="PF17479">
    <property type="entry name" value="DUF3048_C"/>
    <property type="match status" value="1"/>
</dbReference>
<gene>
    <name evidence="5" type="ORF">E3O49_13855</name>
</gene>
<evidence type="ECO:0000313" key="5">
    <source>
        <dbReference type="EMBL" id="TFC42818.1"/>
    </source>
</evidence>
<accession>A0AAQ2C4D4</accession>
<evidence type="ECO:0000259" key="3">
    <source>
        <dbReference type="Pfam" id="PF11258"/>
    </source>
</evidence>
<dbReference type="Pfam" id="PF11258">
    <property type="entry name" value="DUF3048"/>
    <property type="match status" value="1"/>
</dbReference>
<dbReference type="Gene3D" id="3.50.90.10">
    <property type="entry name" value="YerB-like"/>
    <property type="match status" value="1"/>
</dbReference>
<feature type="region of interest" description="Disordered" evidence="1">
    <location>
        <begin position="43"/>
        <end position="65"/>
    </location>
</feature>
<feature type="domain" description="DUF3048" evidence="4">
    <location>
        <begin position="232"/>
        <end position="339"/>
    </location>
</feature>
<dbReference type="InterPro" id="IPR023158">
    <property type="entry name" value="YerB-like_sf"/>
</dbReference>
<sequence>MTGDRTAKAGRRSTAQKFRSSRMLGAVLLPFLLTLTSCSALAPAPAQSSAGDESPDATALAPLRGTPVPAGSALSPSLAVKIDNHEAARPQVGLERTDIVFEELVEGGLTRYVAVWQSGIPELVGPVRSIRPMDPDIIAPFGGIVAYSGGQQQFVDLMEATDVVTVSQESDETGVFYREDSRDAPHNVILKAKELVDRNDTVAVPAQQFSYTPTVAGSSAATDGEAVSAVDSRFSDQRWPGWTWDQASLTYLRSQEGTPDLDGSGAQLRATNVLILRVDIDETSTNVPKTTMVGSGEAWVSAGGKSLHATWSKTDRDAPIRLVDDNGQAVRLAAGNTWIELVPGDRGSVELRQ</sequence>
<evidence type="ECO:0000256" key="1">
    <source>
        <dbReference type="SAM" id="MobiDB-lite"/>
    </source>
</evidence>
<reference evidence="5 6" key="1">
    <citation type="submission" date="2019-03" db="EMBL/GenBank/DDBJ databases">
        <title>Genomics of glacier-inhabiting Cryobacterium strains.</title>
        <authorList>
            <person name="Liu Q."/>
            <person name="Xin Y.-H."/>
        </authorList>
    </citation>
    <scope>NUCLEOTIDE SEQUENCE [LARGE SCALE GENOMIC DNA]</scope>
    <source>
        <strain evidence="6">TMT1-22</strain>
    </source>
</reference>
<dbReference type="Proteomes" id="UP000297403">
    <property type="component" value="Unassembled WGS sequence"/>
</dbReference>
<dbReference type="SUPFAM" id="SSF159774">
    <property type="entry name" value="YerB-like"/>
    <property type="match status" value="1"/>
</dbReference>
<keyword evidence="2" id="KW-0732">Signal</keyword>
<proteinExistence type="predicted"/>
<dbReference type="InterPro" id="IPR021416">
    <property type="entry name" value="DUF3048_N"/>
</dbReference>
<keyword evidence="6" id="KW-1185">Reference proteome</keyword>
<dbReference type="EMBL" id="SOFY01000074">
    <property type="protein sequence ID" value="TFC42818.1"/>
    <property type="molecule type" value="Genomic_DNA"/>
</dbReference>
<protein>
    <submittedName>
        <fullName evidence="5">DUF3048 domain-containing protein</fullName>
    </submittedName>
</protein>
<organism evidence="5 6">
    <name type="scientific">Cryobacterium shii</name>
    <dbReference type="NCBI Taxonomy" id="1259235"/>
    <lineage>
        <taxon>Bacteria</taxon>
        <taxon>Bacillati</taxon>
        <taxon>Actinomycetota</taxon>
        <taxon>Actinomycetes</taxon>
        <taxon>Micrococcales</taxon>
        <taxon>Microbacteriaceae</taxon>
        <taxon>Cryobacterium</taxon>
    </lineage>
</organism>
<evidence type="ECO:0000256" key="2">
    <source>
        <dbReference type="SAM" id="SignalP"/>
    </source>
</evidence>
<evidence type="ECO:0000259" key="4">
    <source>
        <dbReference type="Pfam" id="PF17479"/>
    </source>
</evidence>
<dbReference type="AlphaFoldDB" id="A0AAQ2C4D4"/>
<name>A0AAQ2C4D4_9MICO</name>